<name>A0A6L9QH59_9ACTN</name>
<protein>
    <recommendedName>
        <fullName evidence="2">Glyoxalase-like domain-containing protein</fullName>
    </recommendedName>
</protein>
<feature type="region of interest" description="Disordered" evidence="1">
    <location>
        <begin position="1"/>
        <end position="28"/>
    </location>
</feature>
<comment type="caution">
    <text evidence="3">The sequence shown here is derived from an EMBL/GenBank/DDBJ whole genome shotgun (WGS) entry which is preliminary data.</text>
</comment>
<feature type="domain" description="Glyoxalase-like" evidence="2">
    <location>
        <begin position="33"/>
        <end position="101"/>
    </location>
</feature>
<accession>A0A6L9QH59</accession>
<dbReference type="Pfam" id="PF18029">
    <property type="entry name" value="Glyoxalase_6"/>
    <property type="match status" value="1"/>
</dbReference>
<evidence type="ECO:0000256" key="1">
    <source>
        <dbReference type="SAM" id="MobiDB-lite"/>
    </source>
</evidence>
<evidence type="ECO:0000313" key="3">
    <source>
        <dbReference type="EMBL" id="NEA24809.1"/>
    </source>
</evidence>
<dbReference type="EMBL" id="JAAGLI010000520">
    <property type="protein sequence ID" value="NEA24809.1"/>
    <property type="molecule type" value="Genomic_DNA"/>
</dbReference>
<gene>
    <name evidence="3" type="ORF">G3I70_20300</name>
</gene>
<dbReference type="Gene3D" id="3.10.180.10">
    <property type="entry name" value="2,3-Dihydroxybiphenyl 1,2-Dioxygenase, domain 1"/>
    <property type="match status" value="1"/>
</dbReference>
<sequence length="123" mass="13053">MPSPGAAHRRRPGTRPARGEGEGERVGFDWPDPTAVCIDAVAVPATVKYRTHLDLAITSAAHHAELVARLEDLGAAPADVGQCDVPWTVMAHPRGSVFCVLRRGWRRPPAPAGKSVEPAPALP</sequence>
<proteinExistence type="predicted"/>
<dbReference type="InterPro" id="IPR029068">
    <property type="entry name" value="Glyas_Bleomycin-R_OHBP_Dase"/>
</dbReference>
<evidence type="ECO:0000259" key="2">
    <source>
        <dbReference type="Pfam" id="PF18029"/>
    </source>
</evidence>
<feature type="compositionally biased region" description="Basic and acidic residues" evidence="1">
    <location>
        <begin position="17"/>
        <end position="27"/>
    </location>
</feature>
<dbReference type="InterPro" id="IPR041581">
    <property type="entry name" value="Glyoxalase_6"/>
</dbReference>
<dbReference type="Proteomes" id="UP000475532">
    <property type="component" value="Unassembled WGS sequence"/>
</dbReference>
<evidence type="ECO:0000313" key="4">
    <source>
        <dbReference type="Proteomes" id="UP000475532"/>
    </source>
</evidence>
<dbReference type="AlphaFoldDB" id="A0A6L9QH59"/>
<reference evidence="3 4" key="1">
    <citation type="submission" date="2020-01" db="EMBL/GenBank/DDBJ databases">
        <title>Insect and environment-associated Actinomycetes.</title>
        <authorList>
            <person name="Currrie C."/>
            <person name="Chevrette M."/>
            <person name="Carlson C."/>
            <person name="Stubbendieck R."/>
            <person name="Wendt-Pienkowski E."/>
        </authorList>
    </citation>
    <scope>NUCLEOTIDE SEQUENCE [LARGE SCALE GENOMIC DNA]</scope>
    <source>
        <strain evidence="3 4">SID10258</strain>
    </source>
</reference>
<organism evidence="3 4">
    <name type="scientific">Actinomadura bangladeshensis</name>
    <dbReference type="NCBI Taxonomy" id="453573"/>
    <lineage>
        <taxon>Bacteria</taxon>
        <taxon>Bacillati</taxon>
        <taxon>Actinomycetota</taxon>
        <taxon>Actinomycetes</taxon>
        <taxon>Streptosporangiales</taxon>
        <taxon>Thermomonosporaceae</taxon>
        <taxon>Actinomadura</taxon>
    </lineage>
</organism>